<keyword evidence="2" id="KW-1185">Reference proteome</keyword>
<evidence type="ECO:0000313" key="2">
    <source>
        <dbReference type="Proteomes" id="UP001172159"/>
    </source>
</evidence>
<sequence length="103" mass="10813">MRQTSRAALLLGEVCGIACGARAESRKGGETKKTHKNCPTVVLEVPQLSALSSGAGAGARLSSGVADQSRTRVAAEQWLEFCDRAVGTRMPGSRHSVVGGFKW</sequence>
<dbReference type="Proteomes" id="UP001172159">
    <property type="component" value="Unassembled WGS sequence"/>
</dbReference>
<dbReference type="AlphaFoldDB" id="A0AA40EBQ4"/>
<reference evidence="1" key="1">
    <citation type="submission" date="2023-06" db="EMBL/GenBank/DDBJ databases">
        <title>Genome-scale phylogeny and comparative genomics of the fungal order Sordariales.</title>
        <authorList>
            <consortium name="Lawrence Berkeley National Laboratory"/>
            <person name="Hensen N."/>
            <person name="Bonometti L."/>
            <person name="Westerberg I."/>
            <person name="Brannstrom I.O."/>
            <person name="Guillou S."/>
            <person name="Cros-Aarteil S."/>
            <person name="Calhoun S."/>
            <person name="Haridas S."/>
            <person name="Kuo A."/>
            <person name="Mondo S."/>
            <person name="Pangilinan J."/>
            <person name="Riley R."/>
            <person name="Labutti K."/>
            <person name="Andreopoulos B."/>
            <person name="Lipzen A."/>
            <person name="Chen C."/>
            <person name="Yanf M."/>
            <person name="Daum C."/>
            <person name="Ng V."/>
            <person name="Clum A."/>
            <person name="Steindorff A."/>
            <person name="Ohm R."/>
            <person name="Martin F."/>
            <person name="Silar P."/>
            <person name="Natvig D."/>
            <person name="Lalanne C."/>
            <person name="Gautier V."/>
            <person name="Ament-Velasquez S.L."/>
            <person name="Kruys A."/>
            <person name="Hutchinson M.I."/>
            <person name="Powell A.J."/>
            <person name="Barry K."/>
            <person name="Miller A.N."/>
            <person name="Grigoriev I.V."/>
            <person name="Debuchy R."/>
            <person name="Gladieux P."/>
            <person name="Thoren M.H."/>
            <person name="Johannesson H."/>
        </authorList>
    </citation>
    <scope>NUCLEOTIDE SEQUENCE</scope>
    <source>
        <strain evidence="1">CBS 540.89</strain>
    </source>
</reference>
<organism evidence="1 2">
    <name type="scientific">Apiosordaria backusii</name>
    <dbReference type="NCBI Taxonomy" id="314023"/>
    <lineage>
        <taxon>Eukaryota</taxon>
        <taxon>Fungi</taxon>
        <taxon>Dikarya</taxon>
        <taxon>Ascomycota</taxon>
        <taxon>Pezizomycotina</taxon>
        <taxon>Sordariomycetes</taxon>
        <taxon>Sordariomycetidae</taxon>
        <taxon>Sordariales</taxon>
        <taxon>Lasiosphaeriaceae</taxon>
        <taxon>Apiosordaria</taxon>
    </lineage>
</organism>
<comment type="caution">
    <text evidence="1">The sequence shown here is derived from an EMBL/GenBank/DDBJ whole genome shotgun (WGS) entry which is preliminary data.</text>
</comment>
<proteinExistence type="predicted"/>
<name>A0AA40EBQ4_9PEZI</name>
<dbReference type="EMBL" id="JAUKTV010000007">
    <property type="protein sequence ID" value="KAK0735619.1"/>
    <property type="molecule type" value="Genomic_DNA"/>
</dbReference>
<gene>
    <name evidence="1" type="ORF">B0T21DRAFT_368181</name>
</gene>
<protein>
    <submittedName>
        <fullName evidence="1">Uncharacterized protein</fullName>
    </submittedName>
</protein>
<evidence type="ECO:0000313" key="1">
    <source>
        <dbReference type="EMBL" id="KAK0735619.1"/>
    </source>
</evidence>
<accession>A0AA40EBQ4</accession>